<sequence>MKLKTKFLSILVLALCMISFGSSTTSAAQNEVTANSKLPLLSLSVPVSADESSNKVMKSYMERTPGQNDVLVQKVDFFDNEGKQYKQSVSKSVVATPDSVSKSLTRWSPYWIAKTDWWLASGFERHAYSSGNSTSYTESDEQNYYPIDKISVSTKIYYEDNVQGIATDTQTNASNAGAIAKSENTFLGIFGDFYGISTHAFELNGFKDWYPTTRKD</sequence>
<evidence type="ECO:0000313" key="3">
    <source>
        <dbReference type="Proteomes" id="UP000552038"/>
    </source>
</evidence>
<comment type="caution">
    <text evidence="2">The sequence shown here is derived from an EMBL/GenBank/DDBJ whole genome shotgun (WGS) entry which is preliminary data.</text>
</comment>
<feature type="signal peptide" evidence="1">
    <location>
        <begin position="1"/>
        <end position="27"/>
    </location>
</feature>
<feature type="chain" id="PRO_5043011479" evidence="1">
    <location>
        <begin position="28"/>
        <end position="216"/>
    </location>
</feature>
<proteinExistence type="predicted"/>
<protein>
    <submittedName>
        <fullName evidence="2">Uncharacterized protein</fullName>
    </submittedName>
</protein>
<evidence type="ECO:0000313" key="2">
    <source>
        <dbReference type="EMBL" id="NOJ72319.1"/>
    </source>
</evidence>
<name>A0AAP6ZYF2_PAEAL</name>
<organism evidence="2 3">
    <name type="scientific">Paenibacillus alvei</name>
    <name type="common">Bacillus alvei</name>
    <dbReference type="NCBI Taxonomy" id="44250"/>
    <lineage>
        <taxon>Bacteria</taxon>
        <taxon>Bacillati</taxon>
        <taxon>Bacillota</taxon>
        <taxon>Bacilli</taxon>
        <taxon>Bacillales</taxon>
        <taxon>Paenibacillaceae</taxon>
        <taxon>Paenibacillus</taxon>
    </lineage>
</organism>
<accession>A0AAP6ZYF2</accession>
<evidence type="ECO:0000256" key="1">
    <source>
        <dbReference type="SAM" id="SignalP"/>
    </source>
</evidence>
<gene>
    <name evidence="2" type="ORF">HMI46_17375</name>
</gene>
<dbReference type="EMBL" id="JABFOR010000024">
    <property type="protein sequence ID" value="NOJ72319.1"/>
    <property type="molecule type" value="Genomic_DNA"/>
</dbReference>
<dbReference type="RefSeq" id="WP_171417887.1">
    <property type="nucleotide sequence ID" value="NZ_JABFOR010000024.1"/>
</dbReference>
<dbReference type="Proteomes" id="UP000552038">
    <property type="component" value="Unassembled WGS sequence"/>
</dbReference>
<keyword evidence="1" id="KW-0732">Signal</keyword>
<reference evidence="2 3" key="1">
    <citation type="submission" date="2020-05" db="EMBL/GenBank/DDBJ databases">
        <title>Whole genome sequencing and identification of novel metabolites from Paenibacillus alvei strain JR949.</title>
        <authorList>
            <person name="Rajendhran J."/>
            <person name="Sree Pranav P."/>
            <person name="Mahalakshmi B."/>
            <person name="Karthikeyan R."/>
        </authorList>
    </citation>
    <scope>NUCLEOTIDE SEQUENCE [LARGE SCALE GENOMIC DNA]</scope>
    <source>
        <strain evidence="2 3">JR949</strain>
    </source>
</reference>
<dbReference type="AlphaFoldDB" id="A0AAP6ZYF2"/>